<evidence type="ECO:0000313" key="9">
    <source>
        <dbReference type="EMBL" id="KHN80820.1"/>
    </source>
</evidence>
<sequence length="355" mass="40780">MDQTDTFHEEGFDVYIDKLIIDSLYRVNKTLVSIVYSSSNPWFPFYCLGVNESGWRHRANTEHYAGELNHGLCDMRAFIARCYLPPAETYKLIGRIGSFELQAMPAYEKREALVVCTSPSYLYELWTTTLVSIETARHLGATLRVVYIQSIISDLYKILRAYEQEGILLIKHGFDMPKLEDHPLVTSAHHNQAIAINDCLYQFKDAADFIVVADWDDIFLTGFKSKLGTGPLRPAYDSGYSMVDFLREQQEAEPKIAVFLLEWMKTDRSFTPEDSNFSICSSVRRETAKLSTLVKEGKYAMIPSRVKGAWVHYPMKIEDGYVEKKFEETSGAIFFHLNKPVWSRPTVRNSIKLKN</sequence>
<evidence type="ECO:0000256" key="8">
    <source>
        <dbReference type="RuleBase" id="RU366017"/>
    </source>
</evidence>
<dbReference type="EC" id="2.4.1.-" evidence="8"/>
<dbReference type="OrthoDB" id="5809216at2759"/>
<comment type="caution">
    <text evidence="9">The sequence shown here is derived from an EMBL/GenBank/DDBJ whole genome shotgun (WGS) entry which is preliminary data.</text>
</comment>
<accession>A0A0B2VIE5</accession>
<evidence type="ECO:0000256" key="1">
    <source>
        <dbReference type="ARBA" id="ARBA00004167"/>
    </source>
</evidence>
<name>A0A0B2VIE5_TOXCA</name>
<dbReference type="EMBL" id="JPKZ01001677">
    <property type="protein sequence ID" value="KHN80820.1"/>
    <property type="molecule type" value="Genomic_DNA"/>
</dbReference>
<keyword evidence="6" id="KW-1133">Transmembrane helix</keyword>
<gene>
    <name evidence="9" type="primary">F13G3.3</name>
    <name evidence="9" type="ORF">Tcan_14264</name>
</gene>
<keyword evidence="7" id="KW-0472">Membrane</keyword>
<evidence type="ECO:0000256" key="4">
    <source>
        <dbReference type="ARBA" id="ARBA00022679"/>
    </source>
</evidence>
<evidence type="ECO:0000313" key="10">
    <source>
        <dbReference type="Proteomes" id="UP000031036"/>
    </source>
</evidence>
<dbReference type="AlphaFoldDB" id="A0A0B2VIE5"/>
<evidence type="ECO:0000256" key="2">
    <source>
        <dbReference type="ARBA" id="ARBA00007647"/>
    </source>
</evidence>
<dbReference type="PANTHER" id="PTHR21645:SF17">
    <property type="entry name" value="GLYCOSYLTRANSFERASE FAMILY 92 PROTEIN-RELATED"/>
    <property type="match status" value="1"/>
</dbReference>
<proteinExistence type="inferred from homology"/>
<dbReference type="PANTHER" id="PTHR21645">
    <property type="entry name" value="GLYCOSYLTRANSFERASE FAMILY 92 PROTEIN"/>
    <property type="match status" value="1"/>
</dbReference>
<dbReference type="Proteomes" id="UP000031036">
    <property type="component" value="Unassembled WGS sequence"/>
</dbReference>
<evidence type="ECO:0000256" key="6">
    <source>
        <dbReference type="ARBA" id="ARBA00022989"/>
    </source>
</evidence>
<comment type="subcellular location">
    <subcellularLocation>
        <location evidence="1">Membrane</location>
        <topology evidence="1">Single-pass membrane protein</topology>
    </subcellularLocation>
</comment>
<dbReference type="Pfam" id="PF01697">
    <property type="entry name" value="Glyco_transf_92"/>
    <property type="match status" value="1"/>
</dbReference>
<protein>
    <recommendedName>
        <fullName evidence="8">Glycosyltransferase family 92 protein</fullName>
        <ecNumber evidence="8">2.4.1.-</ecNumber>
    </recommendedName>
</protein>
<dbReference type="GO" id="GO:0016020">
    <property type="term" value="C:membrane"/>
    <property type="evidence" value="ECO:0007669"/>
    <property type="project" value="UniProtKB-SubCell"/>
</dbReference>
<keyword evidence="3 8" id="KW-0328">Glycosyltransferase</keyword>
<evidence type="ECO:0000256" key="5">
    <source>
        <dbReference type="ARBA" id="ARBA00022692"/>
    </source>
</evidence>
<organism evidence="9 10">
    <name type="scientific">Toxocara canis</name>
    <name type="common">Canine roundworm</name>
    <dbReference type="NCBI Taxonomy" id="6265"/>
    <lineage>
        <taxon>Eukaryota</taxon>
        <taxon>Metazoa</taxon>
        <taxon>Ecdysozoa</taxon>
        <taxon>Nematoda</taxon>
        <taxon>Chromadorea</taxon>
        <taxon>Rhabditida</taxon>
        <taxon>Spirurina</taxon>
        <taxon>Ascaridomorpha</taxon>
        <taxon>Ascaridoidea</taxon>
        <taxon>Toxocaridae</taxon>
        <taxon>Toxocara</taxon>
    </lineage>
</organism>
<evidence type="ECO:0000256" key="3">
    <source>
        <dbReference type="ARBA" id="ARBA00022676"/>
    </source>
</evidence>
<comment type="similarity">
    <text evidence="2 8">Belongs to the glycosyltransferase 92 family.</text>
</comment>
<keyword evidence="4 8" id="KW-0808">Transferase</keyword>
<keyword evidence="5" id="KW-0812">Transmembrane</keyword>
<keyword evidence="10" id="KW-1185">Reference proteome</keyword>
<dbReference type="GO" id="GO:0016757">
    <property type="term" value="F:glycosyltransferase activity"/>
    <property type="evidence" value="ECO:0007669"/>
    <property type="project" value="UniProtKB-UniRule"/>
</dbReference>
<reference evidence="9 10" key="1">
    <citation type="submission" date="2014-11" db="EMBL/GenBank/DDBJ databases">
        <title>Genetic blueprint of the zoonotic pathogen Toxocara canis.</title>
        <authorList>
            <person name="Zhu X.-Q."/>
            <person name="Korhonen P.K."/>
            <person name="Cai H."/>
            <person name="Young N.D."/>
            <person name="Nejsum P."/>
            <person name="von Samson-Himmelstjerna G."/>
            <person name="Boag P.R."/>
            <person name="Tan P."/>
            <person name="Li Q."/>
            <person name="Min J."/>
            <person name="Yang Y."/>
            <person name="Wang X."/>
            <person name="Fang X."/>
            <person name="Hall R.S."/>
            <person name="Hofmann A."/>
            <person name="Sternberg P.W."/>
            <person name="Jex A.R."/>
            <person name="Gasser R.B."/>
        </authorList>
    </citation>
    <scope>NUCLEOTIDE SEQUENCE [LARGE SCALE GENOMIC DNA]</scope>
    <source>
        <strain evidence="9">PN_DK_2014</strain>
    </source>
</reference>
<dbReference type="InterPro" id="IPR052012">
    <property type="entry name" value="GTase_92"/>
</dbReference>
<evidence type="ECO:0000256" key="7">
    <source>
        <dbReference type="ARBA" id="ARBA00023136"/>
    </source>
</evidence>
<dbReference type="InterPro" id="IPR008166">
    <property type="entry name" value="Glyco_transf_92"/>
</dbReference>